<dbReference type="RefSeq" id="WP_214096318.1">
    <property type="nucleotide sequence ID" value="NZ_CAJNOB010000013.1"/>
</dbReference>
<comment type="caution">
    <text evidence="1">The sequence shown here is derived from an EMBL/GenBank/DDBJ whole genome shotgun (WGS) entry which is preliminary data.</text>
</comment>
<name>A0A8J2BMS7_9BACT</name>
<accession>A0A8J2BMS7</accession>
<reference evidence="1" key="1">
    <citation type="submission" date="2021-02" db="EMBL/GenBank/DDBJ databases">
        <authorList>
            <person name="Cremers G."/>
            <person name="Picone N."/>
        </authorList>
    </citation>
    <scope>NUCLEOTIDE SEQUENCE</scope>
    <source>
        <strain evidence="1">PQ17</strain>
    </source>
</reference>
<evidence type="ECO:0000313" key="1">
    <source>
        <dbReference type="EMBL" id="CAF0697091.1"/>
    </source>
</evidence>
<organism evidence="1 2">
    <name type="scientific">Candidatus Methylacidithermus pantelleriae</name>
    <dbReference type="NCBI Taxonomy" id="2744239"/>
    <lineage>
        <taxon>Bacteria</taxon>
        <taxon>Pseudomonadati</taxon>
        <taxon>Verrucomicrobiota</taxon>
        <taxon>Methylacidiphilae</taxon>
        <taxon>Methylacidiphilales</taxon>
        <taxon>Methylacidiphilaceae</taxon>
        <taxon>Candidatus Methylacidithermus</taxon>
    </lineage>
</organism>
<dbReference type="EMBL" id="CAJNOB010000013">
    <property type="protein sequence ID" value="CAF0697091.1"/>
    <property type="molecule type" value="Genomic_DNA"/>
</dbReference>
<dbReference type="AlphaFoldDB" id="A0A8J2BMS7"/>
<keyword evidence="2" id="KW-1185">Reference proteome</keyword>
<gene>
    <name evidence="1" type="ORF">MPNT_200054</name>
</gene>
<dbReference type="Proteomes" id="UP000663859">
    <property type="component" value="Unassembled WGS sequence"/>
</dbReference>
<sequence length="88" mass="9761">MGNERRFPFPADRLPIGTVIVHAGPERADGVVLYARLFSDAQKLHPDTQPACLTRVYAKANGCGSPKVVSLRPDWNERPPERSHQRAA</sequence>
<protein>
    <submittedName>
        <fullName evidence="1">Uncharacterized protein</fullName>
    </submittedName>
</protein>
<proteinExistence type="predicted"/>
<evidence type="ECO:0000313" key="2">
    <source>
        <dbReference type="Proteomes" id="UP000663859"/>
    </source>
</evidence>